<keyword evidence="6 13" id="KW-0812">Transmembrane</keyword>
<dbReference type="InterPro" id="IPR034804">
    <property type="entry name" value="SQR/QFR_C/D"/>
</dbReference>
<feature type="transmembrane region" description="Helical" evidence="13">
    <location>
        <begin position="62"/>
        <end position="82"/>
    </location>
</feature>
<feature type="transmembrane region" description="Helical" evidence="13">
    <location>
        <begin position="102"/>
        <end position="124"/>
    </location>
</feature>
<dbReference type="InterPro" id="IPR000701">
    <property type="entry name" value="SuccDH_FuR_B_TM-su"/>
</dbReference>
<sequence>MATDKRPLSPHLQVYKPQLTSVLSIMHRATGVVLSVGSLLLVYWLISAAIGPEAYEKAQHVLGSMLGLLVLFGWTWALFYHLCNGIRHLYWDSGRGYDIPTAYKTGKMVLATSAALTFICWVIAV</sequence>
<keyword evidence="8 13" id="KW-1133">Transmembrane helix</keyword>
<comment type="subunit">
    <text evidence="11">Part of an enzyme complex containing four subunits: a flavoprotein, an iron-sulfur protein, plus two membrane-anchoring proteins, SdhC and SdhD. The complex can form homotrimers.</text>
</comment>
<dbReference type="GO" id="GO:0006099">
    <property type="term" value="P:tricarboxylic acid cycle"/>
    <property type="evidence" value="ECO:0007669"/>
    <property type="project" value="InterPro"/>
</dbReference>
<keyword evidence="15" id="KW-1185">Reference proteome</keyword>
<name>A0A317MXY6_9GAMM</name>
<keyword evidence="9 12" id="KW-0408">Iron</keyword>
<dbReference type="SUPFAM" id="SSF81343">
    <property type="entry name" value="Fumarate reductase respiratory complex transmembrane subunits"/>
    <property type="match status" value="1"/>
</dbReference>
<dbReference type="GO" id="GO:0016020">
    <property type="term" value="C:membrane"/>
    <property type="evidence" value="ECO:0007669"/>
    <property type="project" value="UniProtKB-SubCell"/>
</dbReference>
<evidence type="ECO:0000313" key="15">
    <source>
        <dbReference type="Proteomes" id="UP000246569"/>
    </source>
</evidence>
<evidence type="ECO:0000256" key="3">
    <source>
        <dbReference type="ARBA" id="ARBA00007244"/>
    </source>
</evidence>
<dbReference type="RefSeq" id="WP_110017884.1">
    <property type="nucleotide sequence ID" value="NZ_QGTJ01000003.1"/>
</dbReference>
<gene>
    <name evidence="14" type="ORF">C7443_103309</name>
</gene>
<evidence type="ECO:0000256" key="2">
    <source>
        <dbReference type="ARBA" id="ARBA00004141"/>
    </source>
</evidence>
<keyword evidence="5 12" id="KW-0349">Heme</keyword>
<organism evidence="14 15">
    <name type="scientific">Plasticicumulans acidivorans</name>
    <dbReference type="NCBI Taxonomy" id="886464"/>
    <lineage>
        <taxon>Bacteria</taxon>
        <taxon>Pseudomonadati</taxon>
        <taxon>Pseudomonadota</taxon>
        <taxon>Gammaproteobacteria</taxon>
        <taxon>Candidatus Competibacteraceae</taxon>
        <taxon>Plasticicumulans</taxon>
    </lineage>
</organism>
<evidence type="ECO:0000256" key="12">
    <source>
        <dbReference type="PIRSR" id="PIRSR000178-1"/>
    </source>
</evidence>
<protein>
    <recommendedName>
        <fullName evidence="4">Succinate dehydrogenase cytochrome b556 subunit</fullName>
    </recommendedName>
</protein>
<evidence type="ECO:0000256" key="5">
    <source>
        <dbReference type="ARBA" id="ARBA00022617"/>
    </source>
</evidence>
<evidence type="ECO:0000256" key="1">
    <source>
        <dbReference type="ARBA" id="ARBA00004050"/>
    </source>
</evidence>
<dbReference type="PROSITE" id="PS01000">
    <property type="entry name" value="SDH_CYT_1"/>
    <property type="match status" value="1"/>
</dbReference>
<dbReference type="GO" id="GO:0046872">
    <property type="term" value="F:metal ion binding"/>
    <property type="evidence" value="ECO:0007669"/>
    <property type="project" value="UniProtKB-KW"/>
</dbReference>
<comment type="function">
    <text evidence="1">Membrane-anchoring subunit of succinate dehydrogenase (SDH).</text>
</comment>
<evidence type="ECO:0000256" key="11">
    <source>
        <dbReference type="ARBA" id="ARBA00025912"/>
    </source>
</evidence>
<comment type="subcellular location">
    <subcellularLocation>
        <location evidence="2">Membrane</location>
        <topology evidence="2">Multi-pass membrane protein</topology>
    </subcellularLocation>
</comment>
<evidence type="ECO:0000256" key="13">
    <source>
        <dbReference type="SAM" id="Phobius"/>
    </source>
</evidence>
<dbReference type="NCBIfam" id="TIGR02970">
    <property type="entry name" value="succ_dehyd_cytB"/>
    <property type="match status" value="1"/>
</dbReference>
<dbReference type="OrthoDB" id="9799441at2"/>
<feature type="transmembrane region" description="Helical" evidence="13">
    <location>
        <begin position="29"/>
        <end position="50"/>
    </location>
</feature>
<dbReference type="Proteomes" id="UP000246569">
    <property type="component" value="Unassembled WGS sequence"/>
</dbReference>
<reference evidence="14 15" key="1">
    <citation type="submission" date="2018-05" db="EMBL/GenBank/DDBJ databases">
        <title>Genomic Encyclopedia of Type Strains, Phase IV (KMG-IV): sequencing the most valuable type-strain genomes for metagenomic binning, comparative biology and taxonomic classification.</title>
        <authorList>
            <person name="Goeker M."/>
        </authorList>
    </citation>
    <scope>NUCLEOTIDE SEQUENCE [LARGE SCALE GENOMIC DNA]</scope>
    <source>
        <strain evidence="14 15">DSM 23606</strain>
    </source>
</reference>
<dbReference type="Gene3D" id="1.20.1300.10">
    <property type="entry name" value="Fumarate reductase/succinate dehydrogenase, transmembrane subunit"/>
    <property type="match status" value="1"/>
</dbReference>
<dbReference type="AlphaFoldDB" id="A0A317MXY6"/>
<evidence type="ECO:0000256" key="8">
    <source>
        <dbReference type="ARBA" id="ARBA00022989"/>
    </source>
</evidence>
<dbReference type="PANTHER" id="PTHR10978">
    <property type="entry name" value="SUCCINATE DEHYDROGENASE CYTOCHROME B560 SUBUNIT"/>
    <property type="match status" value="1"/>
</dbReference>
<evidence type="ECO:0000256" key="6">
    <source>
        <dbReference type="ARBA" id="ARBA00022692"/>
    </source>
</evidence>
<evidence type="ECO:0000256" key="4">
    <source>
        <dbReference type="ARBA" id="ARBA00020076"/>
    </source>
</evidence>
<evidence type="ECO:0000313" key="14">
    <source>
        <dbReference type="EMBL" id="PWV63384.1"/>
    </source>
</evidence>
<proteinExistence type="inferred from homology"/>
<feature type="binding site" description="axial binding residue" evidence="12">
    <location>
        <position position="81"/>
    </location>
    <ligand>
        <name>heme</name>
        <dbReference type="ChEBI" id="CHEBI:30413"/>
        <note>ligand shared with second transmembrane subunit</note>
    </ligand>
    <ligandPart>
        <name>Fe</name>
        <dbReference type="ChEBI" id="CHEBI:18248"/>
    </ligandPart>
</feature>
<comment type="cofactor">
    <cofactor evidence="12">
        <name>heme</name>
        <dbReference type="ChEBI" id="CHEBI:30413"/>
    </cofactor>
    <text evidence="12">The heme is bound between the two transmembrane subunits.</text>
</comment>
<evidence type="ECO:0000256" key="7">
    <source>
        <dbReference type="ARBA" id="ARBA00022723"/>
    </source>
</evidence>
<dbReference type="CDD" id="cd03499">
    <property type="entry name" value="SQR_TypeC_SdhC"/>
    <property type="match status" value="1"/>
</dbReference>
<evidence type="ECO:0000256" key="9">
    <source>
        <dbReference type="ARBA" id="ARBA00023004"/>
    </source>
</evidence>
<dbReference type="PROSITE" id="PS01001">
    <property type="entry name" value="SDH_CYT_2"/>
    <property type="match status" value="1"/>
</dbReference>
<dbReference type="EMBL" id="QGTJ01000003">
    <property type="protein sequence ID" value="PWV63384.1"/>
    <property type="molecule type" value="Genomic_DNA"/>
</dbReference>
<comment type="caution">
    <text evidence="14">The sequence shown here is derived from an EMBL/GenBank/DDBJ whole genome shotgun (WGS) entry which is preliminary data.</text>
</comment>
<dbReference type="GO" id="GO:0009055">
    <property type="term" value="F:electron transfer activity"/>
    <property type="evidence" value="ECO:0007669"/>
    <property type="project" value="InterPro"/>
</dbReference>
<dbReference type="PIRSF" id="PIRSF000178">
    <property type="entry name" value="SDH_cyt_b560"/>
    <property type="match status" value="1"/>
</dbReference>
<dbReference type="PANTHER" id="PTHR10978:SF5">
    <property type="entry name" value="SUCCINATE DEHYDROGENASE CYTOCHROME B560 SUBUNIT, MITOCHONDRIAL"/>
    <property type="match status" value="1"/>
</dbReference>
<dbReference type="InterPro" id="IPR018495">
    <property type="entry name" value="Succ_DH_cyt_bsu_CS"/>
</dbReference>
<comment type="similarity">
    <text evidence="3">Belongs to the cytochrome b560 family.</text>
</comment>
<dbReference type="InterPro" id="IPR014314">
    <property type="entry name" value="Succ_DH_cytb556"/>
</dbReference>
<dbReference type="Pfam" id="PF01127">
    <property type="entry name" value="Sdh_cyt"/>
    <property type="match status" value="1"/>
</dbReference>
<evidence type="ECO:0000256" key="10">
    <source>
        <dbReference type="ARBA" id="ARBA00023136"/>
    </source>
</evidence>
<accession>A0A317MXY6</accession>
<keyword evidence="7 12" id="KW-0479">Metal-binding</keyword>
<keyword evidence="10 13" id="KW-0472">Membrane</keyword>